<evidence type="ECO:0000256" key="1">
    <source>
        <dbReference type="SAM" id="MobiDB-lite"/>
    </source>
</evidence>
<dbReference type="Proteomes" id="UP000095281">
    <property type="component" value="Unplaced"/>
</dbReference>
<keyword evidence="2" id="KW-1185">Reference proteome</keyword>
<accession>A0A1I8BL78</accession>
<evidence type="ECO:0000313" key="2">
    <source>
        <dbReference type="Proteomes" id="UP000095281"/>
    </source>
</evidence>
<proteinExistence type="predicted"/>
<sequence>MFCLINEFELANGKPHGKRRGKQQKEVNNEEGSSSRRKGKAPAVQQNPEERNFPQLEFSLVEIAALNNIMLNLQIGHLINYPDSDLHEFLERFGNMLVPNPFETPPYTETFNKLDYVNEYYKKEIARMYNLEKKRNIYGRSKAKNKEIITKRLTEIGKTMIAEKFREKIKVFVKIPDNIVKTDDVINHAITNAK</sequence>
<dbReference type="AlphaFoldDB" id="A0A1I8BL78"/>
<feature type="region of interest" description="Disordered" evidence="1">
    <location>
        <begin position="12"/>
        <end position="49"/>
    </location>
</feature>
<organism evidence="2 3">
    <name type="scientific">Meloidogyne hapla</name>
    <name type="common">Root-knot nematode worm</name>
    <dbReference type="NCBI Taxonomy" id="6305"/>
    <lineage>
        <taxon>Eukaryota</taxon>
        <taxon>Metazoa</taxon>
        <taxon>Ecdysozoa</taxon>
        <taxon>Nematoda</taxon>
        <taxon>Chromadorea</taxon>
        <taxon>Rhabditida</taxon>
        <taxon>Tylenchina</taxon>
        <taxon>Tylenchomorpha</taxon>
        <taxon>Tylenchoidea</taxon>
        <taxon>Meloidogynidae</taxon>
        <taxon>Meloidogyninae</taxon>
        <taxon>Meloidogyne</taxon>
    </lineage>
</organism>
<dbReference type="WBParaSite" id="MhA1_Contig313.frz3.gene1">
    <property type="protein sequence ID" value="MhA1_Contig313.frz3.gene1"/>
    <property type="gene ID" value="MhA1_Contig313.frz3.gene1"/>
</dbReference>
<protein>
    <submittedName>
        <fullName evidence="3">DUF148 domain-containing protein</fullName>
    </submittedName>
</protein>
<reference evidence="3" key="1">
    <citation type="submission" date="2016-11" db="UniProtKB">
        <authorList>
            <consortium name="WormBaseParasite"/>
        </authorList>
    </citation>
    <scope>IDENTIFICATION</scope>
</reference>
<name>A0A1I8BL78_MELHA</name>
<evidence type="ECO:0000313" key="3">
    <source>
        <dbReference type="WBParaSite" id="MhA1_Contig313.frz3.gene1"/>
    </source>
</evidence>